<keyword evidence="6" id="KW-0539">Nucleus</keyword>
<dbReference type="CDD" id="cd18140">
    <property type="entry name" value="HLD_clamp_RFC"/>
    <property type="match status" value="1"/>
</dbReference>
<comment type="caution">
    <text evidence="9">The sequence shown here is derived from an EMBL/GenBank/DDBJ whole genome shotgun (WGS) entry which is preliminary data.</text>
</comment>
<dbReference type="SUPFAM" id="SSF48019">
    <property type="entry name" value="post-AAA+ oligomerization domain-like"/>
    <property type="match status" value="1"/>
</dbReference>
<dbReference type="EMBL" id="CAJOBA010000698">
    <property type="protein sequence ID" value="CAF3550451.1"/>
    <property type="molecule type" value="Genomic_DNA"/>
</dbReference>
<dbReference type="Proteomes" id="UP000681722">
    <property type="component" value="Unassembled WGS sequence"/>
</dbReference>
<dbReference type="GO" id="GO:0003677">
    <property type="term" value="F:DNA binding"/>
    <property type="evidence" value="ECO:0007669"/>
    <property type="project" value="InterPro"/>
</dbReference>
<evidence type="ECO:0000313" key="10">
    <source>
        <dbReference type="EMBL" id="CAF3550451.1"/>
    </source>
</evidence>
<reference evidence="9" key="1">
    <citation type="submission" date="2021-02" db="EMBL/GenBank/DDBJ databases">
        <authorList>
            <person name="Nowell W R."/>
        </authorList>
    </citation>
    <scope>NUCLEOTIDE SEQUENCE</scope>
</reference>
<dbReference type="OrthoDB" id="10249205at2759"/>
<dbReference type="InterPro" id="IPR013748">
    <property type="entry name" value="Rep_factorC_C"/>
</dbReference>
<dbReference type="SMART" id="SM00382">
    <property type="entry name" value="AAA"/>
    <property type="match status" value="1"/>
</dbReference>
<evidence type="ECO:0000256" key="1">
    <source>
        <dbReference type="ARBA" id="ARBA00004123"/>
    </source>
</evidence>
<dbReference type="EMBL" id="CAJNOK010000698">
    <property type="protein sequence ID" value="CAF0769717.1"/>
    <property type="molecule type" value="Genomic_DNA"/>
</dbReference>
<dbReference type="InterPro" id="IPR027417">
    <property type="entry name" value="P-loop_NTPase"/>
</dbReference>
<dbReference type="Proteomes" id="UP000663829">
    <property type="component" value="Unassembled WGS sequence"/>
</dbReference>
<dbReference type="Gene3D" id="3.40.50.300">
    <property type="entry name" value="P-loop containing nucleotide triphosphate hydrolases"/>
    <property type="match status" value="1"/>
</dbReference>
<dbReference type="Gene3D" id="1.10.8.60">
    <property type="match status" value="1"/>
</dbReference>
<keyword evidence="12" id="KW-1185">Reference proteome</keyword>
<dbReference type="InterPro" id="IPR050238">
    <property type="entry name" value="DNA_Rep/Repair_Clamp_Loader"/>
</dbReference>
<evidence type="ECO:0000256" key="6">
    <source>
        <dbReference type="ARBA" id="ARBA00023242"/>
    </source>
</evidence>
<dbReference type="EMBL" id="CAJOBC010000934">
    <property type="protein sequence ID" value="CAF3640241.1"/>
    <property type="molecule type" value="Genomic_DNA"/>
</dbReference>
<gene>
    <name evidence="9" type="ORF">GPM918_LOCUS6154</name>
    <name evidence="8" type="ORF">OVA965_LOCUS3017</name>
    <name evidence="11" type="ORF">SRO942_LOCUS6154</name>
    <name evidence="10" type="ORF">TMI583_LOCUS3016</name>
</gene>
<evidence type="ECO:0000313" key="8">
    <source>
        <dbReference type="EMBL" id="CAF0769717.1"/>
    </source>
</evidence>
<dbReference type="EMBL" id="CAJNOQ010000934">
    <property type="protein sequence ID" value="CAF0852641.1"/>
    <property type="molecule type" value="Genomic_DNA"/>
</dbReference>
<dbReference type="GO" id="GO:0005634">
    <property type="term" value="C:nucleus"/>
    <property type="evidence" value="ECO:0007669"/>
    <property type="project" value="UniProtKB-SubCell"/>
</dbReference>
<dbReference type="GO" id="GO:0005663">
    <property type="term" value="C:DNA replication factor C complex"/>
    <property type="evidence" value="ECO:0007669"/>
    <property type="project" value="TreeGrafter"/>
</dbReference>
<keyword evidence="3" id="KW-0235">DNA replication</keyword>
<accession>A0A813WKS0</accession>
<dbReference type="GO" id="GO:0006261">
    <property type="term" value="P:DNA-templated DNA replication"/>
    <property type="evidence" value="ECO:0007669"/>
    <property type="project" value="TreeGrafter"/>
</dbReference>
<dbReference type="GO" id="GO:0006281">
    <property type="term" value="P:DNA repair"/>
    <property type="evidence" value="ECO:0007669"/>
    <property type="project" value="TreeGrafter"/>
</dbReference>
<dbReference type="Pfam" id="PF00004">
    <property type="entry name" value="AAA"/>
    <property type="match status" value="1"/>
</dbReference>
<dbReference type="InterPro" id="IPR003593">
    <property type="entry name" value="AAA+_ATPase"/>
</dbReference>
<evidence type="ECO:0000313" key="11">
    <source>
        <dbReference type="EMBL" id="CAF3640241.1"/>
    </source>
</evidence>
<keyword evidence="4" id="KW-0547">Nucleotide-binding</keyword>
<dbReference type="Proteomes" id="UP000677228">
    <property type="component" value="Unassembled WGS sequence"/>
</dbReference>
<dbReference type="InterPro" id="IPR003959">
    <property type="entry name" value="ATPase_AAA_core"/>
</dbReference>
<dbReference type="Pfam" id="PF08542">
    <property type="entry name" value="Rep_fac_C"/>
    <property type="match status" value="1"/>
</dbReference>
<evidence type="ECO:0000256" key="4">
    <source>
        <dbReference type="ARBA" id="ARBA00022741"/>
    </source>
</evidence>
<sequence length="370" mass="41507">MSNKQGKKSTSLATKTSTSTLSTVPATKDLFVIGKREKPKIERPVPWVEKYRPKKVSDIAYQDEVIAVLNKCISGSDFPNLLFYGPPGTGKTSTILAAAHEMFGSDLYRDRVMELNASDERGISVVREKVIKFAQLSAAAKRPDGQPCPHFKLIILDECDSMTKAAQAALRRTMERESKTTRFCLICNYISRIIEPITSRCAKFRFKPLHTDIIEQRLQTICAEENVNCEKDAIVELVKCTDGDMRKAVTFLQSVARVRPNETVTLADVHEITGIIPETVIDQLVQVCHTPSYEKLATTVKNVLCEGYAAHQLIMQLHDYLLEQMSISNEEKAVIFDKIAMVDGCLLDGADEYLQIMDLLCTVMQQFCRS</sequence>
<organism evidence="9 12">
    <name type="scientific">Didymodactylos carnosus</name>
    <dbReference type="NCBI Taxonomy" id="1234261"/>
    <lineage>
        <taxon>Eukaryota</taxon>
        <taxon>Metazoa</taxon>
        <taxon>Spiralia</taxon>
        <taxon>Gnathifera</taxon>
        <taxon>Rotifera</taxon>
        <taxon>Eurotatoria</taxon>
        <taxon>Bdelloidea</taxon>
        <taxon>Philodinida</taxon>
        <taxon>Philodinidae</taxon>
        <taxon>Didymodactylos</taxon>
    </lineage>
</organism>
<dbReference type="Pfam" id="PF21960">
    <property type="entry name" value="RCF1-5-like_lid"/>
    <property type="match status" value="1"/>
</dbReference>
<dbReference type="FunFam" id="3.40.50.300:FF:000129">
    <property type="entry name" value="Replication factor C subunit 5"/>
    <property type="match status" value="1"/>
</dbReference>
<dbReference type="InterPro" id="IPR047854">
    <property type="entry name" value="RFC_lid"/>
</dbReference>
<comment type="subcellular location">
    <subcellularLocation>
        <location evidence="1">Nucleus</location>
    </subcellularLocation>
</comment>
<dbReference type="PANTHER" id="PTHR11669">
    <property type="entry name" value="REPLICATION FACTOR C / DNA POLYMERASE III GAMMA-TAU SUBUNIT"/>
    <property type="match status" value="1"/>
</dbReference>
<dbReference type="FunFam" id="1.20.272.10:FF:000011">
    <property type="entry name" value="Replication factor C subunit 2"/>
    <property type="match status" value="1"/>
</dbReference>
<dbReference type="PANTHER" id="PTHR11669:SF20">
    <property type="entry name" value="REPLICATION FACTOR C SUBUNIT 4"/>
    <property type="match status" value="1"/>
</dbReference>
<keyword evidence="5" id="KW-0067">ATP-binding</keyword>
<proteinExistence type="inferred from homology"/>
<dbReference type="GO" id="GO:0016887">
    <property type="term" value="F:ATP hydrolysis activity"/>
    <property type="evidence" value="ECO:0007669"/>
    <property type="project" value="InterPro"/>
</dbReference>
<dbReference type="Gene3D" id="1.20.272.10">
    <property type="match status" value="1"/>
</dbReference>
<dbReference type="GO" id="GO:0005524">
    <property type="term" value="F:ATP binding"/>
    <property type="evidence" value="ECO:0007669"/>
    <property type="project" value="UniProtKB-KW"/>
</dbReference>
<evidence type="ECO:0000256" key="3">
    <source>
        <dbReference type="ARBA" id="ARBA00022705"/>
    </source>
</evidence>
<dbReference type="FunFam" id="1.10.8.60:FF:000032">
    <property type="entry name" value="Replication factor C subunit 4"/>
    <property type="match status" value="1"/>
</dbReference>
<evidence type="ECO:0000256" key="5">
    <source>
        <dbReference type="ARBA" id="ARBA00022840"/>
    </source>
</evidence>
<feature type="domain" description="AAA+ ATPase" evidence="7">
    <location>
        <begin position="77"/>
        <end position="209"/>
    </location>
</feature>
<name>A0A813WKS0_9BILA</name>
<evidence type="ECO:0000313" key="12">
    <source>
        <dbReference type="Proteomes" id="UP000663829"/>
    </source>
</evidence>
<dbReference type="InterPro" id="IPR008921">
    <property type="entry name" value="DNA_pol3_clamp-load_cplx_C"/>
</dbReference>
<dbReference type="AlphaFoldDB" id="A0A813WKS0"/>
<comment type="similarity">
    <text evidence="2">Belongs to the activator 1 small subunits family.</text>
</comment>
<dbReference type="GO" id="GO:0003689">
    <property type="term" value="F:DNA clamp loader activity"/>
    <property type="evidence" value="ECO:0007669"/>
    <property type="project" value="TreeGrafter"/>
</dbReference>
<protein>
    <recommendedName>
        <fullName evidence="7">AAA+ ATPase domain-containing protein</fullName>
    </recommendedName>
</protein>
<evidence type="ECO:0000259" key="7">
    <source>
        <dbReference type="SMART" id="SM00382"/>
    </source>
</evidence>
<dbReference type="NCBIfam" id="NF001679">
    <property type="entry name" value="PRK00440.1"/>
    <property type="match status" value="1"/>
</dbReference>
<evidence type="ECO:0000313" key="9">
    <source>
        <dbReference type="EMBL" id="CAF0852641.1"/>
    </source>
</evidence>
<dbReference type="Proteomes" id="UP000682733">
    <property type="component" value="Unassembled WGS sequence"/>
</dbReference>
<evidence type="ECO:0000256" key="2">
    <source>
        <dbReference type="ARBA" id="ARBA00005378"/>
    </source>
</evidence>
<dbReference type="SUPFAM" id="SSF52540">
    <property type="entry name" value="P-loop containing nucleoside triphosphate hydrolases"/>
    <property type="match status" value="1"/>
</dbReference>
<dbReference type="CDD" id="cd00009">
    <property type="entry name" value="AAA"/>
    <property type="match status" value="1"/>
</dbReference>